<dbReference type="InterPro" id="IPR011032">
    <property type="entry name" value="GroES-like_sf"/>
</dbReference>
<accession>A0A382RWF0</accession>
<organism evidence="6">
    <name type="scientific">marine metagenome</name>
    <dbReference type="NCBI Taxonomy" id="408172"/>
    <lineage>
        <taxon>unclassified sequences</taxon>
        <taxon>metagenomes</taxon>
        <taxon>ecological metagenomes</taxon>
    </lineage>
</organism>
<evidence type="ECO:0000256" key="1">
    <source>
        <dbReference type="ARBA" id="ARBA00001947"/>
    </source>
</evidence>
<dbReference type="Gene3D" id="3.90.180.10">
    <property type="entry name" value="Medium-chain alcohol dehydrogenases, catalytic domain"/>
    <property type="match status" value="1"/>
</dbReference>
<dbReference type="Pfam" id="PF08240">
    <property type="entry name" value="ADH_N"/>
    <property type="match status" value="1"/>
</dbReference>
<protein>
    <recommendedName>
        <fullName evidence="5">Alcohol dehydrogenase-like N-terminal domain-containing protein</fullName>
    </recommendedName>
</protein>
<comment type="cofactor">
    <cofactor evidence="1">
        <name>Zn(2+)</name>
        <dbReference type="ChEBI" id="CHEBI:29105"/>
    </cofactor>
</comment>
<dbReference type="PROSITE" id="PS00059">
    <property type="entry name" value="ADH_ZINC"/>
    <property type="match status" value="1"/>
</dbReference>
<evidence type="ECO:0000313" key="6">
    <source>
        <dbReference type="EMBL" id="SVD01367.1"/>
    </source>
</evidence>
<evidence type="ECO:0000256" key="3">
    <source>
        <dbReference type="ARBA" id="ARBA00022833"/>
    </source>
</evidence>
<dbReference type="GO" id="GO:0008270">
    <property type="term" value="F:zinc ion binding"/>
    <property type="evidence" value="ECO:0007669"/>
    <property type="project" value="InterPro"/>
</dbReference>
<reference evidence="6" key="1">
    <citation type="submission" date="2018-05" db="EMBL/GenBank/DDBJ databases">
        <authorList>
            <person name="Lanie J.A."/>
            <person name="Ng W.-L."/>
            <person name="Kazmierczak K.M."/>
            <person name="Andrzejewski T.M."/>
            <person name="Davidsen T.M."/>
            <person name="Wayne K.J."/>
            <person name="Tettelin H."/>
            <person name="Glass J.I."/>
            <person name="Rusch D."/>
            <person name="Podicherti R."/>
            <person name="Tsui H.-C.T."/>
            <person name="Winkler M.E."/>
        </authorList>
    </citation>
    <scope>NUCLEOTIDE SEQUENCE</scope>
</reference>
<dbReference type="EMBL" id="UINC01124310">
    <property type="protein sequence ID" value="SVD01367.1"/>
    <property type="molecule type" value="Genomic_DNA"/>
</dbReference>
<dbReference type="GO" id="GO:0016491">
    <property type="term" value="F:oxidoreductase activity"/>
    <property type="evidence" value="ECO:0007669"/>
    <property type="project" value="UniProtKB-KW"/>
</dbReference>
<dbReference type="PANTHER" id="PTHR42940">
    <property type="entry name" value="ALCOHOL DEHYDROGENASE 1-RELATED"/>
    <property type="match status" value="1"/>
</dbReference>
<dbReference type="SUPFAM" id="SSF50129">
    <property type="entry name" value="GroES-like"/>
    <property type="match status" value="1"/>
</dbReference>
<name>A0A382RWF0_9ZZZZ</name>
<proteinExistence type="predicted"/>
<sequence>MVKAAVLYETNQPLVIEDVEQDPPKAGEVRVNTGAAGLCASDIHIMHGTAAMALPVVLGHEGAGTVAEVGPGVTSVKAGDRCILSFVSN</sequence>
<keyword evidence="2" id="KW-0479">Metal-binding</keyword>
<dbReference type="AlphaFoldDB" id="A0A382RWF0"/>
<dbReference type="InterPro" id="IPR013154">
    <property type="entry name" value="ADH-like_N"/>
</dbReference>
<feature type="non-terminal residue" evidence="6">
    <location>
        <position position="89"/>
    </location>
</feature>
<keyword evidence="4" id="KW-0560">Oxidoreductase</keyword>
<evidence type="ECO:0000256" key="4">
    <source>
        <dbReference type="ARBA" id="ARBA00023002"/>
    </source>
</evidence>
<feature type="domain" description="Alcohol dehydrogenase-like N-terminal" evidence="5">
    <location>
        <begin position="26"/>
        <end position="84"/>
    </location>
</feature>
<dbReference type="InterPro" id="IPR002328">
    <property type="entry name" value="ADH_Zn_CS"/>
</dbReference>
<evidence type="ECO:0000256" key="2">
    <source>
        <dbReference type="ARBA" id="ARBA00022723"/>
    </source>
</evidence>
<gene>
    <name evidence="6" type="ORF">METZ01_LOCUS354221</name>
</gene>
<dbReference type="PANTHER" id="PTHR42940:SF8">
    <property type="entry name" value="VACUOLAR PROTEIN SORTING-ASSOCIATED PROTEIN 11"/>
    <property type="match status" value="1"/>
</dbReference>
<keyword evidence="3" id="KW-0862">Zinc</keyword>
<evidence type="ECO:0000259" key="5">
    <source>
        <dbReference type="Pfam" id="PF08240"/>
    </source>
</evidence>